<accession>A0ABS0QN74</accession>
<dbReference type="EMBL" id="JAEDAQ010000002">
    <property type="protein sequence ID" value="MBH9580128.1"/>
    <property type="molecule type" value="Genomic_DNA"/>
</dbReference>
<evidence type="ECO:0000313" key="1">
    <source>
        <dbReference type="EMBL" id="MBH9580128.1"/>
    </source>
</evidence>
<proteinExistence type="predicted"/>
<gene>
    <name evidence="1" type="ORF">I9026_01915</name>
</gene>
<keyword evidence="2" id="KW-1185">Reference proteome</keyword>
<organism evidence="1 2">
    <name type="scientific">Staphylococcus felis</name>
    <dbReference type="NCBI Taxonomy" id="46127"/>
    <lineage>
        <taxon>Bacteria</taxon>
        <taxon>Bacillati</taxon>
        <taxon>Bacillota</taxon>
        <taxon>Bacilli</taxon>
        <taxon>Bacillales</taxon>
        <taxon>Staphylococcaceae</taxon>
        <taxon>Staphylococcus</taxon>
    </lineage>
</organism>
<protein>
    <submittedName>
        <fullName evidence="1">Uncharacterized protein</fullName>
    </submittedName>
</protein>
<sequence>MARELAINMANDAPILTGALRQSLANSYRHTSFLVHDTALDLDGVPYVWRQNFEHSTKRYYITRNVNALRGKFERRIRKAVASTWR</sequence>
<evidence type="ECO:0000313" key="2">
    <source>
        <dbReference type="Proteomes" id="UP000597038"/>
    </source>
</evidence>
<dbReference type="RefSeq" id="WP_142380698.1">
    <property type="nucleotide sequence ID" value="NZ_JAEDAQ010000002.1"/>
</dbReference>
<comment type="caution">
    <text evidence="1">The sequence shown here is derived from an EMBL/GenBank/DDBJ whole genome shotgun (WGS) entry which is preliminary data.</text>
</comment>
<name>A0ABS0QN74_9STAP</name>
<dbReference type="Proteomes" id="UP000597038">
    <property type="component" value="Unassembled WGS sequence"/>
</dbReference>
<reference evidence="1 2" key="1">
    <citation type="submission" date="2020-12" db="EMBL/GenBank/DDBJ databases">
        <title>Genomic analysis of Staphylococcus felis from a cat with skin infection.</title>
        <authorList>
            <person name="Aslantas O."/>
            <person name="Keskin O."/>
            <person name="Buyukaltay K."/>
            <person name="Gullu Yucetepe A."/>
        </authorList>
    </citation>
    <scope>NUCLEOTIDE SEQUENCE [LARGE SCALE GENOMIC DNA]</scope>
    <source>
        <strain evidence="1 2">HARRANVET</strain>
    </source>
</reference>